<dbReference type="EMBL" id="CP001850">
    <property type="protein sequence ID" value="ADN43940.1"/>
    <property type="molecule type" value="Genomic_DNA"/>
</dbReference>
<accession>E1PK85</accession>
<sequence length="38" mass="4353">MFEMISERQTETARLADLRDTLLPQLMSGELDVSNIDL</sequence>
<dbReference type="AlphaFoldDB" id="E1PK85"/>
<proteinExistence type="predicted"/>
<dbReference type="Proteomes" id="UP000008234">
    <property type="component" value="Chromosome"/>
</dbReference>
<gene>
    <name evidence="1" type="ordered locus">HMPREF0868_0490</name>
</gene>
<name>E1PK85_MAGIU</name>
<evidence type="ECO:0000313" key="2">
    <source>
        <dbReference type="Proteomes" id="UP000008234"/>
    </source>
</evidence>
<dbReference type="HOGENOM" id="CLU_3329746_0_0_9"/>
<dbReference type="RefSeq" id="WP_012993795.1">
    <property type="nucleotide sequence ID" value="NC_013895.2"/>
</dbReference>
<evidence type="ECO:0008006" key="3">
    <source>
        <dbReference type="Google" id="ProtNLM"/>
    </source>
</evidence>
<organism evidence="1 2">
    <name type="scientific">Mageeibacillus indolicus (strain UPII9-5)</name>
    <name type="common">Clostridiales genomosp. BVAB3 (strain UPII9-5)</name>
    <dbReference type="NCBI Taxonomy" id="699246"/>
    <lineage>
        <taxon>Bacteria</taxon>
        <taxon>Bacillati</taxon>
        <taxon>Bacillota</taxon>
        <taxon>Clostridia</taxon>
        <taxon>Eubacteriales</taxon>
        <taxon>Oscillospiraceae</taxon>
        <taxon>Mageeibacillus</taxon>
    </lineage>
</organism>
<protein>
    <recommendedName>
        <fullName evidence="3">Type I restriction modification DNA specificity domain-containing protein</fullName>
    </recommendedName>
</protein>
<keyword evidence="2" id="KW-1185">Reference proteome</keyword>
<evidence type="ECO:0000313" key="1">
    <source>
        <dbReference type="EMBL" id="ADN43940.1"/>
    </source>
</evidence>
<reference evidence="2" key="1">
    <citation type="submission" date="2009-12" db="EMBL/GenBank/DDBJ databases">
        <title>Sequence of Clostridiales genomosp. BVAB3 str. UPII9-5.</title>
        <authorList>
            <person name="Madupu R."/>
            <person name="Durkin A.S."/>
            <person name="Torralba M."/>
            <person name="Methe B."/>
            <person name="Sutton G.G."/>
            <person name="Strausberg R.L."/>
            <person name="Nelson K.E."/>
        </authorList>
    </citation>
    <scope>NUCLEOTIDE SEQUENCE [LARGE SCALE GENOMIC DNA]</scope>
    <source>
        <strain evidence="2">UPII9-5</strain>
    </source>
</reference>
<dbReference type="KEGG" id="clo:HMPREF0868_0490"/>